<keyword evidence="5" id="KW-0472">Membrane</keyword>
<evidence type="ECO:0000259" key="6">
    <source>
        <dbReference type="PROSITE" id="PS50026"/>
    </source>
</evidence>
<name>A0A267ETG4_9PLAT</name>
<reference evidence="7 8" key="1">
    <citation type="submission" date="2017-06" db="EMBL/GenBank/DDBJ databases">
        <title>A platform for efficient transgenesis in Macrostomum lignano, a flatworm model organism for stem cell research.</title>
        <authorList>
            <person name="Berezikov E."/>
        </authorList>
    </citation>
    <scope>NUCLEOTIDE SEQUENCE [LARGE SCALE GENOMIC DNA]</scope>
    <source>
        <strain evidence="7">DV1</strain>
        <tissue evidence="7">Whole organism</tissue>
    </source>
</reference>
<dbReference type="Pfam" id="PF12947">
    <property type="entry name" value="EGF_3"/>
    <property type="match status" value="1"/>
</dbReference>
<dbReference type="PANTHER" id="PTHR24033:SF151">
    <property type="entry name" value="NOTCH 2"/>
    <property type="match status" value="1"/>
</dbReference>
<dbReference type="EMBL" id="NIVC01001710">
    <property type="protein sequence ID" value="PAA64830.1"/>
    <property type="molecule type" value="Genomic_DNA"/>
</dbReference>
<keyword evidence="5" id="KW-0812">Transmembrane</keyword>
<dbReference type="Pfam" id="PF23106">
    <property type="entry name" value="EGF_Teneurin"/>
    <property type="match status" value="1"/>
</dbReference>
<dbReference type="PROSITE" id="PS50026">
    <property type="entry name" value="EGF_3"/>
    <property type="match status" value="3"/>
</dbReference>
<dbReference type="PROSITE" id="PS00022">
    <property type="entry name" value="EGF_1"/>
    <property type="match status" value="2"/>
</dbReference>
<dbReference type="AlphaFoldDB" id="A0A267ETG4"/>
<dbReference type="InterPro" id="IPR024731">
    <property type="entry name" value="NELL2-like_EGF"/>
</dbReference>
<dbReference type="STRING" id="282301.A0A267ETG4"/>
<evidence type="ECO:0000313" key="8">
    <source>
        <dbReference type="Proteomes" id="UP000215902"/>
    </source>
</evidence>
<feature type="compositionally biased region" description="Pro residues" evidence="4">
    <location>
        <begin position="10"/>
        <end position="29"/>
    </location>
</feature>
<proteinExistence type="predicted"/>
<keyword evidence="5" id="KW-1133">Transmembrane helix</keyword>
<keyword evidence="1 3" id="KW-0245">EGF-like domain</keyword>
<dbReference type="InterPro" id="IPR000742">
    <property type="entry name" value="EGF"/>
</dbReference>
<feature type="compositionally biased region" description="Low complexity" evidence="4">
    <location>
        <begin position="62"/>
        <end position="76"/>
    </location>
</feature>
<feature type="disulfide bond" evidence="3">
    <location>
        <begin position="111"/>
        <end position="120"/>
    </location>
</feature>
<dbReference type="InterPro" id="IPR051830">
    <property type="entry name" value="NOTCH_homolog"/>
</dbReference>
<evidence type="ECO:0000256" key="2">
    <source>
        <dbReference type="ARBA" id="ARBA00023157"/>
    </source>
</evidence>
<dbReference type="CDD" id="cd00054">
    <property type="entry name" value="EGF_CA"/>
    <property type="match status" value="1"/>
</dbReference>
<dbReference type="SMART" id="SM00181">
    <property type="entry name" value="EGF"/>
    <property type="match status" value="3"/>
</dbReference>
<keyword evidence="8" id="KW-1185">Reference proteome</keyword>
<dbReference type="PROSITE" id="PS01186">
    <property type="entry name" value="EGF_2"/>
    <property type="match status" value="1"/>
</dbReference>
<gene>
    <name evidence="7" type="ORF">BOX15_Mlig000697g4</name>
</gene>
<feature type="domain" description="EGF-like" evidence="6">
    <location>
        <begin position="243"/>
        <end position="281"/>
    </location>
</feature>
<dbReference type="Proteomes" id="UP000215902">
    <property type="component" value="Unassembled WGS sequence"/>
</dbReference>
<evidence type="ECO:0000256" key="3">
    <source>
        <dbReference type="PROSITE-ProRule" id="PRU00076"/>
    </source>
</evidence>
<feature type="compositionally biased region" description="Polar residues" evidence="4">
    <location>
        <begin position="42"/>
        <end position="56"/>
    </location>
</feature>
<feature type="region of interest" description="Disordered" evidence="4">
    <location>
        <begin position="1"/>
        <end position="76"/>
    </location>
</feature>
<feature type="domain" description="EGF-like" evidence="6">
    <location>
        <begin position="85"/>
        <end position="121"/>
    </location>
</feature>
<protein>
    <recommendedName>
        <fullName evidence="6">EGF-like domain-containing protein</fullName>
    </recommendedName>
</protein>
<accession>A0A267ETG4</accession>
<dbReference type="OrthoDB" id="10040649at2759"/>
<feature type="compositionally biased region" description="Low complexity" evidence="4">
    <location>
        <begin position="30"/>
        <end position="41"/>
    </location>
</feature>
<organism evidence="7 8">
    <name type="scientific">Macrostomum lignano</name>
    <dbReference type="NCBI Taxonomy" id="282301"/>
    <lineage>
        <taxon>Eukaryota</taxon>
        <taxon>Metazoa</taxon>
        <taxon>Spiralia</taxon>
        <taxon>Lophotrochozoa</taxon>
        <taxon>Platyhelminthes</taxon>
        <taxon>Rhabditophora</taxon>
        <taxon>Macrostomorpha</taxon>
        <taxon>Macrostomida</taxon>
        <taxon>Macrostomidae</taxon>
        <taxon>Macrostomum</taxon>
    </lineage>
</organism>
<evidence type="ECO:0000313" key="7">
    <source>
        <dbReference type="EMBL" id="PAA64830.1"/>
    </source>
</evidence>
<feature type="disulfide bond" evidence="3">
    <location>
        <begin position="316"/>
        <end position="325"/>
    </location>
</feature>
<sequence length="462" mass="48830">PASTVSQPTGPTPTGPQPTGPSPTGPQPTGPASTGPQPTGPASTVPQPTGPASTGPQPSPIVTEPSTSLSTLSTTPPLSVVQTTEAGQCPLNYCQNGRPCFYIGSIRRCSCGSKFIGDRCQLKRNTVTARNRIVGVSFINDFNQIDSAASISFFAKFELYMRACLSMSSNRQFSSAFFQFVLVKLEPGSVVTTYRLDVGTNTSSSGMSASDIASDVDSGITAFASSVNASAFNFSAENTTATPYDFCATGEAGCSPYATCTPTGTSYNCTCRPGYLDSDTSNQGTVCTQQCDSTVSSCSGNGICKTVTGKNFTCDCFTGYTGNSCSVVQLSPAVLALVIVVPILFVIIVAVVTGMLCMNRRQKRLKKRVAKTIADNSSPQESVVVSTYGSRNDASLSQYRGRIPRAHLDQPEVNNAYAYTEPGSGSLQRPQPPMQQTSSFAYPFKRYSNMMFEGGNGDENFY</sequence>
<evidence type="ECO:0000256" key="5">
    <source>
        <dbReference type="SAM" id="Phobius"/>
    </source>
</evidence>
<evidence type="ECO:0000256" key="1">
    <source>
        <dbReference type="ARBA" id="ARBA00022536"/>
    </source>
</evidence>
<keyword evidence="2 3" id="KW-1015">Disulfide bond</keyword>
<dbReference type="Gene3D" id="2.10.25.10">
    <property type="entry name" value="Laminin"/>
    <property type="match status" value="1"/>
</dbReference>
<comment type="caution">
    <text evidence="3">Lacks conserved residue(s) required for the propagation of feature annotation.</text>
</comment>
<feature type="transmembrane region" description="Helical" evidence="5">
    <location>
        <begin position="333"/>
        <end position="358"/>
    </location>
</feature>
<dbReference type="SUPFAM" id="SSF57196">
    <property type="entry name" value="EGF/Laminin"/>
    <property type="match status" value="1"/>
</dbReference>
<comment type="caution">
    <text evidence="7">The sequence shown here is derived from an EMBL/GenBank/DDBJ whole genome shotgun (WGS) entry which is preliminary data.</text>
</comment>
<dbReference type="PANTHER" id="PTHR24033">
    <property type="entry name" value="EGF-LIKE DOMAIN-CONTAINING PROTEIN"/>
    <property type="match status" value="1"/>
</dbReference>
<evidence type="ECO:0000256" key="4">
    <source>
        <dbReference type="SAM" id="MobiDB-lite"/>
    </source>
</evidence>
<feature type="domain" description="EGF-like" evidence="6">
    <location>
        <begin position="288"/>
        <end position="326"/>
    </location>
</feature>
<feature type="non-terminal residue" evidence="7">
    <location>
        <position position="1"/>
    </location>
</feature>